<keyword evidence="4" id="KW-0274">FAD</keyword>
<dbReference type="PANTHER" id="PTHR43014">
    <property type="entry name" value="MERCURIC REDUCTASE"/>
    <property type="match status" value="1"/>
</dbReference>
<evidence type="ECO:0000259" key="5">
    <source>
        <dbReference type="Pfam" id="PF02852"/>
    </source>
</evidence>
<dbReference type="PIRSF" id="PIRSF000350">
    <property type="entry name" value="Mercury_reductase_MerA"/>
    <property type="match status" value="1"/>
</dbReference>
<protein>
    <submittedName>
        <fullName evidence="7">Mercuric reductase</fullName>
    </submittedName>
</protein>
<keyword evidence="7" id="KW-0614">Plasmid</keyword>
<dbReference type="InterPro" id="IPR036188">
    <property type="entry name" value="FAD/NAD-bd_sf"/>
</dbReference>
<gene>
    <name evidence="7" type="ORF">MW290_32405</name>
</gene>
<feature type="domain" description="FAD/NAD(P)-binding" evidence="6">
    <location>
        <begin position="7"/>
        <end position="323"/>
    </location>
</feature>
<dbReference type="PRINTS" id="PR00368">
    <property type="entry name" value="FADPNR"/>
</dbReference>
<dbReference type="Gene3D" id="3.50.50.60">
    <property type="entry name" value="FAD/NAD(P)-binding domain"/>
    <property type="match status" value="2"/>
</dbReference>
<dbReference type="Pfam" id="PF07992">
    <property type="entry name" value="Pyr_redox_2"/>
    <property type="match status" value="1"/>
</dbReference>
<evidence type="ECO:0000256" key="1">
    <source>
        <dbReference type="ARBA" id="ARBA00001974"/>
    </source>
</evidence>
<dbReference type="Proteomes" id="UP001056201">
    <property type="component" value="Plasmid B"/>
</dbReference>
<reference evidence="7" key="1">
    <citation type="submission" date="2022-05" db="EMBL/GenBank/DDBJ databases">
        <title>An RpoN-dependent PEP-CTERM gene is involved in floc formation of an Aquincola tertiaricarbonis strain.</title>
        <authorList>
            <person name="Qiu D."/>
            <person name="Xia M."/>
        </authorList>
    </citation>
    <scope>NUCLEOTIDE SEQUENCE</scope>
    <source>
        <strain evidence="7">RN12</strain>
        <plasmid evidence="7">B</plasmid>
    </source>
</reference>
<evidence type="ECO:0000313" key="7">
    <source>
        <dbReference type="EMBL" id="URI12070.1"/>
    </source>
</evidence>
<dbReference type="SUPFAM" id="SSF51905">
    <property type="entry name" value="FAD/NAD(P)-binding domain"/>
    <property type="match status" value="1"/>
</dbReference>
<evidence type="ECO:0000313" key="8">
    <source>
        <dbReference type="Proteomes" id="UP001056201"/>
    </source>
</evidence>
<dbReference type="InterPro" id="IPR001100">
    <property type="entry name" value="Pyr_nuc-diS_OxRdtase"/>
</dbReference>
<evidence type="ECO:0000256" key="3">
    <source>
        <dbReference type="ARBA" id="ARBA00022630"/>
    </source>
</evidence>
<dbReference type="EMBL" id="CP097638">
    <property type="protein sequence ID" value="URI12070.1"/>
    <property type="molecule type" value="Genomic_DNA"/>
</dbReference>
<feature type="domain" description="Pyridine nucleotide-disulphide oxidoreductase dimerisation" evidence="5">
    <location>
        <begin position="350"/>
        <end position="455"/>
    </location>
</feature>
<dbReference type="RefSeq" id="WP_250200239.1">
    <property type="nucleotide sequence ID" value="NZ_CP097638.1"/>
</dbReference>
<proteinExistence type="inferred from homology"/>
<keyword evidence="8" id="KW-1185">Reference proteome</keyword>
<geneLocation type="plasmid" evidence="7 8">
    <name>B</name>
</geneLocation>
<sequence length="468" mass="49924">MSQVELFDLVVIGAGQAGPFLAAHLVGQGKKVALVEARDLGGTCVNRGCTPTKTLRKSARVAHLASRAGDFGIRADGLSVDFAAAMQRMQQRVDESRAGLERWLGGLAGLTVIKAHARLEGRAPEGGFQIRAGERRLAAPQVVLNTGTRPFIPPIPGLAEQAHLDNESILALRERPRKLVIIGGGYISLELGQIFRRLGSKVAVIEPGPRLVPREDADVSEMLADALRAEAIDLHLGQAVERVAPGDTPGGVCAQLADGRIVGGSHLLVATGRVPNTDDLGLASVGVAINMRGYVGVNERLQTNVPGIWALGDINQRGAFTHTSYHDHQILADNLAGAQRSVEDRPVIYSMFTDPPLAHVGLYEADARKLAAQGRRISMAVHAMKDVSRAKEEGETTGVIKLLIDEDSGHFLGATIFGIEADEIIQAISLVMACGGTWKQVRDALPVHPTVTEFLPTIIERRRPLAAA</sequence>
<name>A0ABY4SHP4_AQUTE</name>
<organism evidence="7 8">
    <name type="scientific">Aquincola tertiaricarbonis</name>
    <dbReference type="NCBI Taxonomy" id="391953"/>
    <lineage>
        <taxon>Bacteria</taxon>
        <taxon>Pseudomonadati</taxon>
        <taxon>Pseudomonadota</taxon>
        <taxon>Betaproteobacteria</taxon>
        <taxon>Burkholderiales</taxon>
        <taxon>Sphaerotilaceae</taxon>
        <taxon>Aquincola</taxon>
    </lineage>
</organism>
<dbReference type="PRINTS" id="PR00411">
    <property type="entry name" value="PNDRDTASEI"/>
</dbReference>
<comment type="similarity">
    <text evidence="2">Belongs to the class-I pyridine nucleotide-disulfide oxidoreductase family.</text>
</comment>
<dbReference type="Gene3D" id="3.30.390.30">
    <property type="match status" value="1"/>
</dbReference>
<comment type="cofactor">
    <cofactor evidence="1">
        <name>FAD</name>
        <dbReference type="ChEBI" id="CHEBI:57692"/>
    </cofactor>
</comment>
<evidence type="ECO:0000256" key="4">
    <source>
        <dbReference type="ARBA" id="ARBA00022827"/>
    </source>
</evidence>
<dbReference type="Pfam" id="PF02852">
    <property type="entry name" value="Pyr_redox_dim"/>
    <property type="match status" value="1"/>
</dbReference>
<keyword evidence="3" id="KW-0285">Flavoprotein</keyword>
<dbReference type="InterPro" id="IPR004099">
    <property type="entry name" value="Pyr_nucl-diS_OxRdtase_dimer"/>
</dbReference>
<dbReference type="InterPro" id="IPR023753">
    <property type="entry name" value="FAD/NAD-binding_dom"/>
</dbReference>
<dbReference type="SUPFAM" id="SSF55424">
    <property type="entry name" value="FAD/NAD-linked reductases, dimerisation (C-terminal) domain"/>
    <property type="match status" value="1"/>
</dbReference>
<evidence type="ECO:0000256" key="2">
    <source>
        <dbReference type="ARBA" id="ARBA00007532"/>
    </source>
</evidence>
<dbReference type="PANTHER" id="PTHR43014:SF2">
    <property type="entry name" value="MERCURIC REDUCTASE"/>
    <property type="match status" value="1"/>
</dbReference>
<evidence type="ECO:0000259" key="6">
    <source>
        <dbReference type="Pfam" id="PF07992"/>
    </source>
</evidence>
<accession>A0ABY4SHP4</accession>
<dbReference type="InterPro" id="IPR016156">
    <property type="entry name" value="FAD/NAD-linked_Rdtase_dimer_sf"/>
</dbReference>